<dbReference type="InterPro" id="IPR013083">
    <property type="entry name" value="Znf_RING/FYVE/PHD"/>
</dbReference>
<organism evidence="5 6">
    <name type="scientific">Rhodotorula paludigena</name>
    <dbReference type="NCBI Taxonomy" id="86838"/>
    <lineage>
        <taxon>Eukaryota</taxon>
        <taxon>Fungi</taxon>
        <taxon>Dikarya</taxon>
        <taxon>Basidiomycota</taxon>
        <taxon>Pucciniomycotina</taxon>
        <taxon>Microbotryomycetes</taxon>
        <taxon>Sporidiobolales</taxon>
        <taxon>Sporidiobolaceae</taxon>
        <taxon>Rhodotorula</taxon>
    </lineage>
</organism>
<dbReference type="GO" id="GO:0008270">
    <property type="term" value="F:zinc ion binding"/>
    <property type="evidence" value="ECO:0007669"/>
    <property type="project" value="UniProtKB-KW"/>
</dbReference>
<evidence type="ECO:0000259" key="3">
    <source>
        <dbReference type="PROSITE" id="PS50089"/>
    </source>
</evidence>
<dbReference type="Pfam" id="PF04434">
    <property type="entry name" value="SWIM"/>
    <property type="match status" value="1"/>
</dbReference>
<evidence type="ECO:0000256" key="2">
    <source>
        <dbReference type="SAM" id="MobiDB-lite"/>
    </source>
</evidence>
<protein>
    <submittedName>
        <fullName evidence="5">Uncharacterized protein</fullName>
    </submittedName>
</protein>
<sequence>MATKRVASGSPEPLVPSTSAPIYPVAGPPAKKLKKRDPGYEAEQAAGGPEKRLKQVKKSCPQATRERADRVYSQRFFCVDRTRTGEITEEFKVLGSTGNVYTIKVDKARFRGLIPTCDCPDGLRGNKCKHQLFVMLKVLGVPQSSNLWYQSALLSTELQAIFAHARPAPKTLLDERVARAYKVATGELPPDEAAATAGGSASGVVQKRVPQEGDSCPICYEDFEAGSEKGLVFCLTVTGCGNALHAECFRNWAMTCKPTTCPLCREKWDVAAGAAGGASQAQAGPSYSREGYQNLAAQAGISTKRDTSSYYHGPRRGRRWDGGYGRYGYDEEDDFGYGGGWE</sequence>
<dbReference type="EMBL" id="BQKY01000007">
    <property type="protein sequence ID" value="GJN90544.1"/>
    <property type="molecule type" value="Genomic_DNA"/>
</dbReference>
<evidence type="ECO:0000259" key="4">
    <source>
        <dbReference type="PROSITE" id="PS50966"/>
    </source>
</evidence>
<dbReference type="Gene3D" id="3.30.40.10">
    <property type="entry name" value="Zinc/RING finger domain, C3HC4 (zinc finger)"/>
    <property type="match status" value="1"/>
</dbReference>
<dbReference type="InterPro" id="IPR001841">
    <property type="entry name" value="Znf_RING"/>
</dbReference>
<dbReference type="SMART" id="SM00184">
    <property type="entry name" value="RING"/>
    <property type="match status" value="1"/>
</dbReference>
<dbReference type="InterPro" id="IPR007527">
    <property type="entry name" value="Znf_SWIM"/>
</dbReference>
<keyword evidence="1" id="KW-0863">Zinc-finger</keyword>
<evidence type="ECO:0000313" key="6">
    <source>
        <dbReference type="Proteomes" id="UP001342314"/>
    </source>
</evidence>
<name>A0AAV5GMS8_9BASI</name>
<keyword evidence="6" id="KW-1185">Reference proteome</keyword>
<dbReference type="Proteomes" id="UP001342314">
    <property type="component" value="Unassembled WGS sequence"/>
</dbReference>
<dbReference type="GO" id="GO:0061630">
    <property type="term" value="F:ubiquitin protein ligase activity"/>
    <property type="evidence" value="ECO:0007669"/>
    <property type="project" value="InterPro"/>
</dbReference>
<reference evidence="5 6" key="1">
    <citation type="submission" date="2021-12" db="EMBL/GenBank/DDBJ databases">
        <title>High titer production of polyol ester of fatty acids by Rhodotorula paludigena BS15 towards product separation-free biomass refinery.</title>
        <authorList>
            <person name="Mano J."/>
            <person name="Ono H."/>
            <person name="Tanaka T."/>
            <person name="Naito K."/>
            <person name="Sushida H."/>
            <person name="Ike M."/>
            <person name="Tokuyasu K."/>
            <person name="Kitaoka M."/>
        </authorList>
    </citation>
    <scope>NUCLEOTIDE SEQUENCE [LARGE SCALE GENOMIC DNA]</scope>
    <source>
        <strain evidence="5 6">BS15</strain>
    </source>
</reference>
<feature type="region of interest" description="Disordered" evidence="2">
    <location>
        <begin position="1"/>
        <end position="56"/>
    </location>
</feature>
<dbReference type="PROSITE" id="PS50966">
    <property type="entry name" value="ZF_SWIM"/>
    <property type="match status" value="1"/>
</dbReference>
<evidence type="ECO:0000256" key="1">
    <source>
        <dbReference type="PROSITE-ProRule" id="PRU00175"/>
    </source>
</evidence>
<accession>A0AAV5GMS8</accession>
<feature type="domain" description="SWIM-type" evidence="4">
    <location>
        <begin position="101"/>
        <end position="139"/>
    </location>
</feature>
<dbReference type="CDD" id="cd16494">
    <property type="entry name" value="RING-CH-C4HC3_ZSWM2"/>
    <property type="match status" value="1"/>
</dbReference>
<keyword evidence="1" id="KW-0862">Zinc</keyword>
<dbReference type="Pfam" id="PF13639">
    <property type="entry name" value="zf-RING_2"/>
    <property type="match status" value="1"/>
</dbReference>
<keyword evidence="1" id="KW-0479">Metal-binding</keyword>
<proteinExistence type="predicted"/>
<evidence type="ECO:0000313" key="5">
    <source>
        <dbReference type="EMBL" id="GJN90544.1"/>
    </source>
</evidence>
<dbReference type="InterPro" id="IPR039903">
    <property type="entry name" value="Zswim2"/>
</dbReference>
<dbReference type="PANTHER" id="PTHR21540">
    <property type="entry name" value="RING FINGER AND SWIM DOMAIN-CONTAINING PROTEIN 2"/>
    <property type="match status" value="1"/>
</dbReference>
<feature type="domain" description="RING-type" evidence="3">
    <location>
        <begin position="216"/>
        <end position="265"/>
    </location>
</feature>
<gene>
    <name evidence="5" type="ORF">Rhopal_003556-T1</name>
</gene>
<comment type="caution">
    <text evidence="5">The sequence shown here is derived from an EMBL/GenBank/DDBJ whole genome shotgun (WGS) entry which is preliminary data.</text>
</comment>
<dbReference type="AlphaFoldDB" id="A0AAV5GMS8"/>
<dbReference type="SUPFAM" id="SSF57850">
    <property type="entry name" value="RING/U-box"/>
    <property type="match status" value="1"/>
</dbReference>
<dbReference type="PROSITE" id="PS50089">
    <property type="entry name" value="ZF_RING_2"/>
    <property type="match status" value="1"/>
</dbReference>
<dbReference type="PANTHER" id="PTHR21540:SF0">
    <property type="entry name" value="PHD FAMILY PROTEIN"/>
    <property type="match status" value="1"/>
</dbReference>